<dbReference type="Proteomes" id="UP000005514">
    <property type="component" value="Unassembled WGS sequence"/>
</dbReference>
<protein>
    <submittedName>
        <fullName evidence="1">Uncharacterized protein</fullName>
    </submittedName>
</protein>
<evidence type="ECO:0000313" key="1">
    <source>
        <dbReference type="EMBL" id="EJB64122.1"/>
    </source>
</evidence>
<sequence length="66" mass="7332">MKLKFLSLSNKALVKLALLDSSLMYCETLSNKAIVVLSVLVVLKSSALLLEMRLKIASSFGVNRYR</sequence>
<dbReference type="AlphaFoldDB" id="A0AB33XIJ7"/>
<name>A0AB33XIJ7_HELPX</name>
<comment type="caution">
    <text evidence="1">The sequence shown here is derived from an EMBL/GenBank/DDBJ whole genome shotgun (WGS) entry which is preliminary data.</text>
</comment>
<accession>A0AB33XIJ7</accession>
<dbReference type="EMBL" id="AKON01000004">
    <property type="protein sequence ID" value="EJB64122.1"/>
    <property type="molecule type" value="Genomic_DNA"/>
</dbReference>
<proteinExistence type="predicted"/>
<evidence type="ECO:0000313" key="2">
    <source>
        <dbReference type="Proteomes" id="UP000005514"/>
    </source>
</evidence>
<organism evidence="1 2">
    <name type="scientific">Helicobacter pylori Hp H-42</name>
    <dbReference type="NCBI Taxonomy" id="992047"/>
    <lineage>
        <taxon>Bacteria</taxon>
        <taxon>Pseudomonadati</taxon>
        <taxon>Campylobacterota</taxon>
        <taxon>Epsilonproteobacteria</taxon>
        <taxon>Campylobacterales</taxon>
        <taxon>Helicobacteraceae</taxon>
        <taxon>Helicobacter</taxon>
    </lineage>
</organism>
<reference evidence="1 2" key="1">
    <citation type="submission" date="2012-04" db="EMBL/GenBank/DDBJ databases">
        <title>Genome sequence of Helicobacter pylori Hp H-42.</title>
        <authorList>
            <person name="Blanchard T.G."/>
            <person name="Czinn S.J."/>
            <person name="McCracken C."/>
            <person name="Abolude K."/>
            <person name="Maroo A."/>
            <person name="Santana-Cruz I."/>
            <person name="Tallon L.J."/>
            <person name="Ficke F.W.F."/>
        </authorList>
    </citation>
    <scope>NUCLEOTIDE SEQUENCE [LARGE SCALE GENOMIC DNA]</scope>
    <source>
        <strain evidence="1 2">Hp H-42</strain>
    </source>
</reference>
<gene>
    <name evidence="1" type="ORF">HPHPH42_0488</name>
</gene>